<dbReference type="RefSeq" id="WP_015469585.1">
    <property type="nucleotide sequence ID" value="NC_020813.1"/>
</dbReference>
<protein>
    <recommendedName>
        <fullName evidence="7">Gingipain domain-containing protein</fullName>
    </recommendedName>
</protein>
<evidence type="ECO:0000256" key="2">
    <source>
        <dbReference type="SAM" id="SignalP"/>
    </source>
</evidence>
<reference evidence="5 6" key="1">
    <citation type="journal article" date="2013" name="ISME J.">
        <title>By their genes ye shall know them: genomic signatures of predatory bacteria.</title>
        <authorList>
            <person name="Pasternak Z."/>
            <person name="Pietrokovski S."/>
            <person name="Rotem O."/>
            <person name="Gophna U."/>
            <person name="Lurie-Weinberger M.N."/>
            <person name="Jurkevitch E."/>
        </authorList>
    </citation>
    <scope>NUCLEOTIDE SEQUENCE [LARGE SCALE GENOMIC DNA]</scope>
    <source>
        <strain evidence="5 6">JSS</strain>
    </source>
</reference>
<dbReference type="PATRIC" id="fig|1184267.3.peg.888"/>
<feature type="signal peptide" evidence="2">
    <location>
        <begin position="1"/>
        <end position="18"/>
    </location>
</feature>
<dbReference type="Gene3D" id="3.40.50.10390">
    <property type="entry name" value="Gingipain r, domain 1"/>
    <property type="match status" value="1"/>
</dbReference>
<dbReference type="InterPro" id="IPR029031">
    <property type="entry name" value="Gingipain_N_sf"/>
</dbReference>
<accession>M4V9H6</accession>
<evidence type="ECO:0000313" key="6">
    <source>
        <dbReference type="Proteomes" id="UP000012040"/>
    </source>
</evidence>
<evidence type="ECO:0000256" key="1">
    <source>
        <dbReference type="ARBA" id="ARBA00022729"/>
    </source>
</evidence>
<dbReference type="AlphaFoldDB" id="M4V9H6"/>
<feature type="chain" id="PRO_5004060011" description="Gingipain domain-containing protein" evidence="2">
    <location>
        <begin position="19"/>
        <end position="512"/>
    </location>
</feature>
<name>M4V9H6_9BACT</name>
<proteinExistence type="predicted"/>
<dbReference type="InterPro" id="IPR001769">
    <property type="entry name" value="Gingipain"/>
</dbReference>
<dbReference type="eggNOG" id="COG2957">
    <property type="taxonomic scope" value="Bacteria"/>
</dbReference>
<dbReference type="GO" id="GO:0006508">
    <property type="term" value="P:proteolysis"/>
    <property type="evidence" value="ECO:0007669"/>
    <property type="project" value="InterPro"/>
</dbReference>
<organism evidence="5 6">
    <name type="scientific">Pseudobdellovibrio exovorus JSS</name>
    <dbReference type="NCBI Taxonomy" id="1184267"/>
    <lineage>
        <taxon>Bacteria</taxon>
        <taxon>Pseudomonadati</taxon>
        <taxon>Bdellovibrionota</taxon>
        <taxon>Bdellovibrionia</taxon>
        <taxon>Bdellovibrionales</taxon>
        <taxon>Pseudobdellovibrionaceae</taxon>
        <taxon>Pseudobdellovibrio</taxon>
    </lineage>
</organism>
<dbReference type="Proteomes" id="UP000012040">
    <property type="component" value="Chromosome"/>
</dbReference>
<evidence type="ECO:0008006" key="7">
    <source>
        <dbReference type="Google" id="ProtNLM"/>
    </source>
</evidence>
<dbReference type="KEGG" id="bex:A11Q_879"/>
<dbReference type="SUPFAM" id="SSF52129">
    <property type="entry name" value="Caspase-like"/>
    <property type="match status" value="1"/>
</dbReference>
<dbReference type="EMBL" id="CP003537">
    <property type="protein sequence ID" value="AGH95095.1"/>
    <property type="molecule type" value="Genomic_DNA"/>
</dbReference>
<feature type="domain" description="Gingipain propeptide" evidence="4">
    <location>
        <begin position="14"/>
        <end position="165"/>
    </location>
</feature>
<dbReference type="Pfam" id="PF08126">
    <property type="entry name" value="Propeptide_C25"/>
    <property type="match status" value="1"/>
</dbReference>
<dbReference type="Pfam" id="PF01364">
    <property type="entry name" value="Peptidase_C25"/>
    <property type="match status" value="1"/>
</dbReference>
<dbReference type="STRING" id="1184267.A11Q_879"/>
<evidence type="ECO:0000259" key="4">
    <source>
        <dbReference type="Pfam" id="PF08126"/>
    </source>
</evidence>
<keyword evidence="1 2" id="KW-0732">Signal</keyword>
<dbReference type="HOGENOM" id="CLU_531755_0_0_7"/>
<dbReference type="Gene3D" id="3.40.50.1460">
    <property type="match status" value="1"/>
</dbReference>
<evidence type="ECO:0000259" key="3">
    <source>
        <dbReference type="Pfam" id="PF01364"/>
    </source>
</evidence>
<dbReference type="InterPro" id="IPR012600">
    <property type="entry name" value="Propeptide_C25"/>
</dbReference>
<evidence type="ECO:0000313" key="5">
    <source>
        <dbReference type="EMBL" id="AGH95095.1"/>
    </source>
</evidence>
<feature type="domain" description="Gingipain" evidence="3">
    <location>
        <begin position="179"/>
        <end position="509"/>
    </location>
</feature>
<sequence length="512" mass="57336">MKFNLIGLILLATLSSHAAEKFKVSIHSTDIKIQSSQKENAFTHVSVDGTESEKTVGAPELPVKSWLVQAKPEQIKVQFKSFKTEKLSNIKPYPVQEQDCRCAQDQIKTFKVNNKFYAQPMNSVNIDYLGSYRGIPVSRVDVRLGQYNSETNEVEIVTDGDVTINMPLFTYPQTERNSYLIVSPLELVDGLTAFTEWKRSQGYTVHVETVTSPSNDLNAIQALIKKYYDEHSIDFAIIVGDENTIPMFRVSTSGSYQTPSDLKYFTMDGADDYIPDVLASRIVATSVEQVTAQLAKSIEFEQRAFQDASGLRRFIGIASNEGSNPSDNQYITSIGDRHKEVNGSEVLHYYQNDRENSNPAGLNRGLNTGAAWLTYMGHGSGTSWDNLNQTYYVRHIPEMRNQTVVKPIIIDVACQNGRLLSRYLGTSFMNPTGEAAGAAAYYGGTVNISWHPPAVMAQGIAFQHLEKKFKHLGEALMAGQMYLASRWNNKTQIIDNMEWYHLQGDPGLNIQF</sequence>
<dbReference type="OrthoDB" id="5294031at2"/>
<keyword evidence="6" id="KW-1185">Reference proteome</keyword>
<dbReference type="GO" id="GO:0004197">
    <property type="term" value="F:cysteine-type endopeptidase activity"/>
    <property type="evidence" value="ECO:0007669"/>
    <property type="project" value="InterPro"/>
</dbReference>
<dbReference type="InterPro" id="IPR029030">
    <property type="entry name" value="Caspase-like_dom_sf"/>
</dbReference>
<gene>
    <name evidence="5" type="ORF">A11Q_879</name>
</gene>